<dbReference type="CDD" id="cd03443">
    <property type="entry name" value="PaaI_thioesterase"/>
    <property type="match status" value="1"/>
</dbReference>
<proteinExistence type="inferred from homology"/>
<evidence type="ECO:0000256" key="1">
    <source>
        <dbReference type="ARBA" id="ARBA00008324"/>
    </source>
</evidence>
<dbReference type="PANTHER" id="PTHR43240:SF5">
    <property type="entry name" value="1,4-DIHYDROXY-2-NAPHTHOYL-COA THIOESTERASE 1"/>
    <property type="match status" value="1"/>
</dbReference>
<sequence>MTMMEFLGIKEELVSGDKVILSLPITKELLQPYGLMHGGVSAILAETAASLGAKAGLESTGKIPVGMDIQTRHLKSTGLGSITATALPLSRGKKVHVWEITITDQKGVTISHSTCSLMIIDQPRHA</sequence>
<dbReference type="PANTHER" id="PTHR43240">
    <property type="entry name" value="1,4-DIHYDROXY-2-NAPHTHOYL-COA THIOESTERASE 1"/>
    <property type="match status" value="1"/>
</dbReference>
<keyword evidence="5" id="KW-1185">Reference proteome</keyword>
<gene>
    <name evidence="4" type="ORF">I6N95_16220</name>
</gene>
<dbReference type="GO" id="GO:0061522">
    <property type="term" value="F:1,4-dihydroxy-2-naphthoyl-CoA thioesterase activity"/>
    <property type="evidence" value="ECO:0007669"/>
    <property type="project" value="TreeGrafter"/>
</dbReference>
<dbReference type="Gene3D" id="3.10.129.10">
    <property type="entry name" value="Hotdog Thioesterase"/>
    <property type="match status" value="1"/>
</dbReference>
<comment type="caution">
    <text evidence="4">The sequence shown here is derived from an EMBL/GenBank/DDBJ whole genome shotgun (WGS) entry which is preliminary data.</text>
</comment>
<dbReference type="InterPro" id="IPR029069">
    <property type="entry name" value="HotDog_dom_sf"/>
</dbReference>
<organism evidence="4 5">
    <name type="scientific">Vagococcus allomyrinae</name>
    <dbReference type="NCBI Taxonomy" id="2794353"/>
    <lineage>
        <taxon>Bacteria</taxon>
        <taxon>Bacillati</taxon>
        <taxon>Bacillota</taxon>
        <taxon>Bacilli</taxon>
        <taxon>Lactobacillales</taxon>
        <taxon>Enterococcaceae</taxon>
        <taxon>Vagococcus</taxon>
    </lineage>
</organism>
<feature type="domain" description="Thioesterase" evidence="3">
    <location>
        <begin position="33"/>
        <end position="109"/>
    </location>
</feature>
<dbReference type="GO" id="GO:0005829">
    <property type="term" value="C:cytosol"/>
    <property type="evidence" value="ECO:0007669"/>
    <property type="project" value="TreeGrafter"/>
</dbReference>
<dbReference type="EMBL" id="JAEEGA010000011">
    <property type="protein sequence ID" value="MBP1042563.1"/>
    <property type="molecule type" value="Genomic_DNA"/>
</dbReference>
<dbReference type="AlphaFoldDB" id="A0A940PGP5"/>
<dbReference type="InterPro" id="IPR006683">
    <property type="entry name" value="Thioestr_dom"/>
</dbReference>
<evidence type="ECO:0000256" key="2">
    <source>
        <dbReference type="ARBA" id="ARBA00022801"/>
    </source>
</evidence>
<accession>A0A940PGP5</accession>
<dbReference type="NCBIfam" id="TIGR00369">
    <property type="entry name" value="unchar_dom_1"/>
    <property type="match status" value="1"/>
</dbReference>
<evidence type="ECO:0000313" key="4">
    <source>
        <dbReference type="EMBL" id="MBP1042563.1"/>
    </source>
</evidence>
<keyword evidence="2" id="KW-0378">Hydrolase</keyword>
<evidence type="ECO:0000259" key="3">
    <source>
        <dbReference type="Pfam" id="PF03061"/>
    </source>
</evidence>
<dbReference type="RefSeq" id="WP_209529858.1">
    <property type="nucleotide sequence ID" value="NZ_JAEEGA010000011.1"/>
</dbReference>
<dbReference type="Proteomes" id="UP000674938">
    <property type="component" value="Unassembled WGS sequence"/>
</dbReference>
<name>A0A940PGP5_9ENTE</name>
<dbReference type="InterPro" id="IPR003736">
    <property type="entry name" value="PAAI_dom"/>
</dbReference>
<dbReference type="SUPFAM" id="SSF54637">
    <property type="entry name" value="Thioesterase/thiol ester dehydrase-isomerase"/>
    <property type="match status" value="1"/>
</dbReference>
<dbReference type="Pfam" id="PF03061">
    <property type="entry name" value="4HBT"/>
    <property type="match status" value="1"/>
</dbReference>
<comment type="similarity">
    <text evidence="1">Belongs to the thioesterase PaaI family.</text>
</comment>
<protein>
    <submittedName>
        <fullName evidence="4">PaaI family thioesterase</fullName>
    </submittedName>
</protein>
<evidence type="ECO:0000313" key="5">
    <source>
        <dbReference type="Proteomes" id="UP000674938"/>
    </source>
</evidence>
<reference evidence="4" key="1">
    <citation type="submission" date="2020-12" db="EMBL/GenBank/DDBJ databases">
        <title>Vagococcus allomyrinae sp. nov. and Enterococcus lavae sp. nov., isolated from the larvae of Allomyrina dichotoma.</title>
        <authorList>
            <person name="Lee S.D."/>
        </authorList>
    </citation>
    <scope>NUCLEOTIDE SEQUENCE</scope>
    <source>
        <strain evidence="4">BWB3-3</strain>
    </source>
</reference>